<feature type="region of interest" description="Disordered" evidence="1">
    <location>
        <begin position="1"/>
        <end position="40"/>
    </location>
</feature>
<keyword evidence="4" id="KW-1185">Reference proteome</keyword>
<dbReference type="PANTHER" id="PTHR22744">
    <property type="entry name" value="HELIX LOOP HELIX PROTEIN 21-RELATED"/>
    <property type="match status" value="1"/>
</dbReference>
<name>A0A4R0RHP8_9APHY</name>
<dbReference type="InterPro" id="IPR011333">
    <property type="entry name" value="SKP1/BTB/POZ_sf"/>
</dbReference>
<feature type="compositionally biased region" description="Basic and acidic residues" evidence="1">
    <location>
        <begin position="478"/>
        <end position="493"/>
    </location>
</feature>
<dbReference type="InterPro" id="IPR000210">
    <property type="entry name" value="BTB/POZ_dom"/>
</dbReference>
<evidence type="ECO:0000259" key="2">
    <source>
        <dbReference type="PROSITE" id="PS50097"/>
    </source>
</evidence>
<organism evidence="3 4">
    <name type="scientific">Steccherinum ochraceum</name>
    <dbReference type="NCBI Taxonomy" id="92696"/>
    <lineage>
        <taxon>Eukaryota</taxon>
        <taxon>Fungi</taxon>
        <taxon>Dikarya</taxon>
        <taxon>Basidiomycota</taxon>
        <taxon>Agaricomycotina</taxon>
        <taxon>Agaricomycetes</taxon>
        <taxon>Polyporales</taxon>
        <taxon>Steccherinaceae</taxon>
        <taxon>Steccherinum</taxon>
    </lineage>
</organism>
<accession>A0A4R0RHP8</accession>
<dbReference type="Proteomes" id="UP000292702">
    <property type="component" value="Unassembled WGS sequence"/>
</dbReference>
<dbReference type="OrthoDB" id="3027208at2759"/>
<dbReference type="PROSITE" id="PS50097">
    <property type="entry name" value="BTB"/>
    <property type="match status" value="1"/>
</dbReference>
<reference evidence="3 4" key="1">
    <citation type="submission" date="2018-11" db="EMBL/GenBank/DDBJ databases">
        <title>Genome assembly of Steccherinum ochraceum LE-BIN_3174, the white-rot fungus of the Steccherinaceae family (The Residual Polyporoid clade, Polyporales, Basidiomycota).</title>
        <authorList>
            <person name="Fedorova T.V."/>
            <person name="Glazunova O.A."/>
            <person name="Landesman E.O."/>
            <person name="Moiseenko K.V."/>
            <person name="Psurtseva N.V."/>
            <person name="Savinova O.S."/>
            <person name="Shakhova N.V."/>
            <person name="Tyazhelova T.V."/>
            <person name="Vasina D.V."/>
        </authorList>
    </citation>
    <scope>NUCLEOTIDE SEQUENCE [LARGE SCALE GENOMIC DNA]</scope>
    <source>
        <strain evidence="3 4">LE-BIN_3174</strain>
    </source>
</reference>
<feature type="domain" description="BTB" evidence="2">
    <location>
        <begin position="512"/>
        <end position="583"/>
    </location>
</feature>
<feature type="compositionally biased region" description="Basic residues" evidence="1">
    <location>
        <begin position="442"/>
        <end position="454"/>
    </location>
</feature>
<dbReference type="STRING" id="92696.A0A4R0RHP8"/>
<proteinExistence type="predicted"/>
<dbReference type="AlphaFoldDB" id="A0A4R0RHP8"/>
<evidence type="ECO:0000313" key="4">
    <source>
        <dbReference type="Proteomes" id="UP000292702"/>
    </source>
</evidence>
<evidence type="ECO:0000313" key="3">
    <source>
        <dbReference type="EMBL" id="TCD61854.1"/>
    </source>
</evidence>
<gene>
    <name evidence="3" type="ORF">EIP91_007823</name>
</gene>
<comment type="caution">
    <text evidence="3">The sequence shown here is derived from an EMBL/GenBank/DDBJ whole genome shotgun (WGS) entry which is preliminary data.</text>
</comment>
<feature type="region of interest" description="Disordered" evidence="1">
    <location>
        <begin position="441"/>
        <end position="493"/>
    </location>
</feature>
<sequence>MVSTRGKKRKLDEEGTRADDTETETVAAKEEDEETEGPEQQALDFEHGDLWFEDGNVILTAEDVGFKVYRGILCKHSDVFSALLAQDEASAQSLTLDGCPVIALEDTSAELLCLLSALHDSASQYCSDDHVLTFQEVACMLRLGTKYKLEHIRKEAIRRLKQCFPSDLKDFITRDTSSKLKYTEAEDSSNYCARSSVRVSSKDRAYTIILARQFDLPDLLPAAFYSCAQLKFAFCMKLHWDATSNSGFKLSHSDANRLGKGSSHLKFAMSRSFRSILDGPQRGCLDRQSCQSNMNKNIRSLWDAQIHFMNVLMDADRMDFDEPVPRIGLTPRRELDSWLSEVLRGSIPHIHFSYHRILAGTLSPWKFCLRVVDTTASAGQKQKLVKIDSPSLAVKVDTANAVSKRKMAIAKVKCGTRGKQHGVQSLQGQLHSLAAVGSLTRPLRHASTGHKRRISQVDDAAEQPEQSSSERQVPMTGHDLEKGPGKDRDEVDRSTSLEGLGLKRGEIWFEDGNLILVTQKVAFKVFRGIISQHSEIFRDMFDMPQPARQDKVDGCLMVNLSDSPEDLVCLLSALHNSASRFFNDDHALQFDEVSAMLRLGSKYMIDHVREEAIRRLKQCFPNDLEDYVTPHTQSSLFYHDDKRDASDYCPQSSVYVKLRDCPRAVSLARAHDLGCVLPAAFYACVQLTHKALLRSQVLGSNTLSSDDLVRCLEGKKRLAQFNDSTWGLSWTGPADDCTQRSVCQRTMRKRLEIVWKRESSTYNALLDSGRLDYELKPQPCNACTEKLRTSFGERRRLAWTSLRSIFDLSAAPEAEEANSADEGQQQ</sequence>
<dbReference type="Gene3D" id="3.30.710.10">
    <property type="entry name" value="Potassium Channel Kv1.1, Chain A"/>
    <property type="match status" value="2"/>
</dbReference>
<dbReference type="SMART" id="SM00225">
    <property type="entry name" value="BTB"/>
    <property type="match status" value="2"/>
</dbReference>
<evidence type="ECO:0000256" key="1">
    <source>
        <dbReference type="SAM" id="MobiDB-lite"/>
    </source>
</evidence>
<dbReference type="CDD" id="cd18186">
    <property type="entry name" value="BTB_POZ_ZBTB_KLHL-like"/>
    <property type="match status" value="1"/>
</dbReference>
<dbReference type="EMBL" id="RWJN01000424">
    <property type="protein sequence ID" value="TCD61854.1"/>
    <property type="molecule type" value="Genomic_DNA"/>
</dbReference>
<protein>
    <recommendedName>
        <fullName evidence="2">BTB domain-containing protein</fullName>
    </recommendedName>
</protein>
<dbReference type="PANTHER" id="PTHR22744:SF14">
    <property type="entry name" value="BTB DOMAIN-CONTAINING PROTEIN-RELATED"/>
    <property type="match status" value="1"/>
</dbReference>
<feature type="compositionally biased region" description="Basic and acidic residues" evidence="1">
    <location>
        <begin position="10"/>
        <end position="20"/>
    </location>
</feature>